<accession>A0ABM7T1X1</accession>
<dbReference type="PANTHER" id="PTHR30283">
    <property type="entry name" value="PEROXIDE STRESS RESPONSE PROTEIN YAAA"/>
    <property type="match status" value="1"/>
</dbReference>
<dbReference type="PANTHER" id="PTHR30283:SF4">
    <property type="entry name" value="PEROXIDE STRESS RESISTANCE PROTEIN YAAA"/>
    <property type="match status" value="1"/>
</dbReference>
<dbReference type="EMBL" id="AP024849">
    <property type="protein sequence ID" value="BCZ45912.1"/>
    <property type="molecule type" value="Genomic_DNA"/>
</dbReference>
<evidence type="ECO:0000256" key="1">
    <source>
        <dbReference type="HAMAP-Rule" id="MF_00652"/>
    </source>
</evidence>
<dbReference type="HAMAP" id="MF_00652">
    <property type="entry name" value="UPF0246"/>
    <property type="match status" value="1"/>
</dbReference>
<reference evidence="3" key="1">
    <citation type="submission" date="2021-07" db="EMBL/GenBank/DDBJ databases">
        <title>Complete genome sequencing of a Clostridium isolate.</title>
        <authorList>
            <person name="Ueki A."/>
            <person name="Tonouchi A."/>
        </authorList>
    </citation>
    <scope>NUCLEOTIDE SEQUENCE [LARGE SCALE GENOMIC DNA]</scope>
    <source>
        <strain evidence="3">C5S11</strain>
    </source>
</reference>
<sequence length="247" mass="29128">MLKIIVSPAKKMKVNTEFEIHNMPCFLDKTKFLMRYMQGLSYDEAKSLWTCNDKIAELSFEYYLNMRITERLTPAILSYEGIQYKYMAPNVFDIEQWDYIENHLYILSGFYGLLKPLDGIVPYRLEMQSAVKLSGYGDLYDYWGDSLYNKLYEDTDIVLNLASKEYSKCIENYLSDKVQFISITFGEYKEGKIITKGTLAKMARGEMVRYMADEKIENVSEIKNFNRLGYRYRPEVSNNKNMVFIKE</sequence>
<keyword evidence="3" id="KW-1185">Reference proteome</keyword>
<comment type="similarity">
    <text evidence="1">Belongs to the UPF0246 family.</text>
</comment>
<protein>
    <recommendedName>
        <fullName evidence="1">UPF0246 protein psyc5s11_19790</fullName>
    </recommendedName>
</protein>
<gene>
    <name evidence="2" type="ORF">psyc5s11_19790</name>
</gene>
<evidence type="ECO:0000313" key="2">
    <source>
        <dbReference type="EMBL" id="BCZ45912.1"/>
    </source>
</evidence>
<proteinExistence type="inferred from homology"/>
<dbReference type="Pfam" id="PF03883">
    <property type="entry name" value="H2O2_YaaD"/>
    <property type="match status" value="1"/>
</dbReference>
<dbReference type="InterPro" id="IPR005583">
    <property type="entry name" value="YaaA"/>
</dbReference>
<evidence type="ECO:0000313" key="3">
    <source>
        <dbReference type="Proteomes" id="UP000824633"/>
    </source>
</evidence>
<dbReference type="Proteomes" id="UP000824633">
    <property type="component" value="Chromosome"/>
</dbReference>
<dbReference type="RefSeq" id="WP_224037449.1">
    <property type="nucleotide sequence ID" value="NZ_AP024849.1"/>
</dbReference>
<dbReference type="NCBIfam" id="NF002543">
    <property type="entry name" value="PRK02101.1-4"/>
    <property type="match status" value="1"/>
</dbReference>
<name>A0ABM7T1X1_9CLOT</name>
<organism evidence="2 3">
    <name type="scientific">Clostridium gelidum</name>
    <dbReference type="NCBI Taxonomy" id="704125"/>
    <lineage>
        <taxon>Bacteria</taxon>
        <taxon>Bacillati</taxon>
        <taxon>Bacillota</taxon>
        <taxon>Clostridia</taxon>
        <taxon>Eubacteriales</taxon>
        <taxon>Clostridiaceae</taxon>
        <taxon>Clostridium</taxon>
    </lineage>
</organism>